<keyword evidence="2 4" id="KW-0560">Oxidoreductase</keyword>
<dbReference type="AlphaFoldDB" id="A0A446CNR9"/>
<name>A0A446CNR9_9BURK</name>
<dbReference type="Pfam" id="PF01266">
    <property type="entry name" value="DAO"/>
    <property type="match status" value="1"/>
</dbReference>
<dbReference type="InterPro" id="IPR006076">
    <property type="entry name" value="FAD-dep_OxRdtase"/>
</dbReference>
<evidence type="ECO:0000259" key="3">
    <source>
        <dbReference type="Pfam" id="PF01266"/>
    </source>
</evidence>
<dbReference type="GO" id="GO:0005737">
    <property type="term" value="C:cytoplasm"/>
    <property type="evidence" value="ECO:0007669"/>
    <property type="project" value="TreeGrafter"/>
</dbReference>
<dbReference type="EC" id="1.4.99.-" evidence="4"/>
<reference evidence="4 5" key="1">
    <citation type="submission" date="2018-07" db="EMBL/GenBank/DDBJ databases">
        <authorList>
            <person name="Peeters C."/>
        </authorList>
    </citation>
    <scope>NUCLEOTIDE SEQUENCE [LARGE SCALE GENOMIC DNA]</scope>
    <source>
        <strain evidence="4 5">LMG 3411</strain>
    </source>
</reference>
<dbReference type="Gene3D" id="3.50.50.60">
    <property type="entry name" value="FAD/NAD(P)-binding domain"/>
    <property type="match status" value="1"/>
</dbReference>
<dbReference type="GO" id="GO:0008718">
    <property type="term" value="F:D-amino-acid dehydrogenase activity"/>
    <property type="evidence" value="ECO:0007669"/>
    <property type="project" value="TreeGrafter"/>
</dbReference>
<evidence type="ECO:0000313" key="4">
    <source>
        <dbReference type="EMBL" id="SSW69530.1"/>
    </source>
</evidence>
<sequence length="406" mass="43193">MVGVTTAHLLARAGHEVALVDERAGPALGSSFANGGQLSYSYVAPLAGPGTLAEMPRWLFRRDSPLRLRYRCDPAQWRWLAGFLSACRASVARASTAQLLSLSYLSRDTLHAMLDEAPMDFGLTRTGKLIVYRSAALLEKAAALVRYQAAHGAQQRVLSSNEAIAAEPALAGLGGKIAGAVFTPGEEAGDCHRFTDALFQRLQRASNVAVHMNTRVQRLRRERGRIVAAQTSEGDLQADAFVVASGIGSRPLLAALGQRVPLYPLKGYSLSVPLAADSAGVPAISVTDYERRIVYARLGDVLRIAAMVDIGAPPEEIDASRMATLRRQVSEAFPRLDLSQAQAWAGVRPATPTSKPLIGRSRAAGNLWLNIGQGALGFTLACGSAALLTAQLSGLRPPIDPAPFQP</sequence>
<evidence type="ECO:0000313" key="5">
    <source>
        <dbReference type="Proteomes" id="UP000289184"/>
    </source>
</evidence>
<dbReference type="GO" id="GO:0055130">
    <property type="term" value="P:D-alanine catabolic process"/>
    <property type="evidence" value="ECO:0007669"/>
    <property type="project" value="TreeGrafter"/>
</dbReference>
<protein>
    <submittedName>
        <fullName evidence="4">D-amino acid dehydrogenase</fullName>
        <ecNumber evidence="4">1.4.99.-</ecNumber>
    </submittedName>
</protein>
<dbReference type="SUPFAM" id="SSF54373">
    <property type="entry name" value="FAD-linked reductases, C-terminal domain"/>
    <property type="match status" value="1"/>
</dbReference>
<organism evidence="4 5">
    <name type="scientific">Achromobacter agilis</name>
    <dbReference type="NCBI Taxonomy" id="1353888"/>
    <lineage>
        <taxon>Bacteria</taxon>
        <taxon>Pseudomonadati</taxon>
        <taxon>Pseudomonadota</taxon>
        <taxon>Betaproteobacteria</taxon>
        <taxon>Burkholderiales</taxon>
        <taxon>Alcaligenaceae</taxon>
        <taxon>Achromobacter</taxon>
    </lineage>
</organism>
<dbReference type="NCBIfam" id="NF001933">
    <property type="entry name" value="PRK00711.1"/>
    <property type="match status" value="1"/>
</dbReference>
<feature type="domain" description="FAD dependent oxidoreductase" evidence="3">
    <location>
        <begin position="1"/>
        <end position="390"/>
    </location>
</feature>
<accession>A0A446CNR9</accession>
<dbReference type="GO" id="GO:0005886">
    <property type="term" value="C:plasma membrane"/>
    <property type="evidence" value="ECO:0007669"/>
    <property type="project" value="TreeGrafter"/>
</dbReference>
<proteinExistence type="inferred from homology"/>
<dbReference type="PANTHER" id="PTHR13847:SF280">
    <property type="entry name" value="D-AMINO ACID DEHYDROGENASE"/>
    <property type="match status" value="1"/>
</dbReference>
<dbReference type="PANTHER" id="PTHR13847">
    <property type="entry name" value="SARCOSINE DEHYDROGENASE-RELATED"/>
    <property type="match status" value="1"/>
</dbReference>
<dbReference type="Proteomes" id="UP000289184">
    <property type="component" value="Unassembled WGS sequence"/>
</dbReference>
<evidence type="ECO:0000256" key="2">
    <source>
        <dbReference type="ARBA" id="ARBA00023002"/>
    </source>
</evidence>
<comment type="similarity">
    <text evidence="1">Belongs to the DadA oxidoreductase family.</text>
</comment>
<keyword evidence="5" id="KW-1185">Reference proteome</keyword>
<dbReference type="InterPro" id="IPR036188">
    <property type="entry name" value="FAD/NAD-bd_sf"/>
</dbReference>
<evidence type="ECO:0000256" key="1">
    <source>
        <dbReference type="ARBA" id="ARBA00009410"/>
    </source>
</evidence>
<dbReference type="EMBL" id="UFQB01000020">
    <property type="protein sequence ID" value="SSW69530.1"/>
    <property type="molecule type" value="Genomic_DNA"/>
</dbReference>
<dbReference type="SUPFAM" id="SSF51905">
    <property type="entry name" value="FAD/NAD(P)-binding domain"/>
    <property type="match status" value="1"/>
</dbReference>
<dbReference type="Gene3D" id="3.30.9.10">
    <property type="entry name" value="D-Amino Acid Oxidase, subunit A, domain 2"/>
    <property type="match status" value="1"/>
</dbReference>
<gene>
    <name evidence="4" type="primary">dadA_3</name>
    <name evidence="4" type="ORF">AGI3411_04220</name>
</gene>